<dbReference type="AlphaFoldDB" id="A0A9P5U8B3"/>
<gene>
    <name evidence="2" type="ORF">BDP27DRAFT_1421591</name>
</gene>
<evidence type="ECO:0000313" key="3">
    <source>
        <dbReference type="Proteomes" id="UP000772434"/>
    </source>
</evidence>
<comment type="caution">
    <text evidence="2">The sequence shown here is derived from an EMBL/GenBank/DDBJ whole genome shotgun (WGS) entry which is preliminary data.</text>
</comment>
<feature type="compositionally biased region" description="Polar residues" evidence="1">
    <location>
        <begin position="271"/>
        <end position="282"/>
    </location>
</feature>
<keyword evidence="3" id="KW-1185">Reference proteome</keyword>
<evidence type="ECO:0000256" key="1">
    <source>
        <dbReference type="SAM" id="MobiDB-lite"/>
    </source>
</evidence>
<feature type="region of interest" description="Disordered" evidence="1">
    <location>
        <begin position="270"/>
        <end position="289"/>
    </location>
</feature>
<organism evidence="2 3">
    <name type="scientific">Rhodocollybia butyracea</name>
    <dbReference type="NCBI Taxonomy" id="206335"/>
    <lineage>
        <taxon>Eukaryota</taxon>
        <taxon>Fungi</taxon>
        <taxon>Dikarya</taxon>
        <taxon>Basidiomycota</taxon>
        <taxon>Agaricomycotina</taxon>
        <taxon>Agaricomycetes</taxon>
        <taxon>Agaricomycetidae</taxon>
        <taxon>Agaricales</taxon>
        <taxon>Marasmiineae</taxon>
        <taxon>Omphalotaceae</taxon>
        <taxon>Rhodocollybia</taxon>
    </lineage>
</organism>
<accession>A0A9P5U8B3</accession>
<reference evidence="2" key="1">
    <citation type="submission" date="2020-11" db="EMBL/GenBank/DDBJ databases">
        <authorList>
            <consortium name="DOE Joint Genome Institute"/>
            <person name="Ahrendt S."/>
            <person name="Riley R."/>
            <person name="Andreopoulos W."/>
            <person name="Labutti K."/>
            <person name="Pangilinan J."/>
            <person name="Ruiz-Duenas F.J."/>
            <person name="Barrasa J.M."/>
            <person name="Sanchez-Garcia M."/>
            <person name="Camarero S."/>
            <person name="Miyauchi S."/>
            <person name="Serrano A."/>
            <person name="Linde D."/>
            <person name="Babiker R."/>
            <person name="Drula E."/>
            <person name="Ayuso-Fernandez I."/>
            <person name="Pacheco R."/>
            <person name="Padilla G."/>
            <person name="Ferreira P."/>
            <person name="Barriuso J."/>
            <person name="Kellner H."/>
            <person name="Castanera R."/>
            <person name="Alfaro M."/>
            <person name="Ramirez L."/>
            <person name="Pisabarro A.G."/>
            <person name="Kuo A."/>
            <person name="Tritt A."/>
            <person name="Lipzen A."/>
            <person name="He G."/>
            <person name="Yan M."/>
            <person name="Ng V."/>
            <person name="Cullen D."/>
            <person name="Martin F."/>
            <person name="Rosso M.-N."/>
            <person name="Henrissat B."/>
            <person name="Hibbett D."/>
            <person name="Martinez A.T."/>
            <person name="Grigoriev I.V."/>
        </authorList>
    </citation>
    <scope>NUCLEOTIDE SEQUENCE</scope>
    <source>
        <strain evidence="2">AH 40177</strain>
    </source>
</reference>
<feature type="region of interest" description="Disordered" evidence="1">
    <location>
        <begin position="201"/>
        <end position="228"/>
    </location>
</feature>
<feature type="region of interest" description="Disordered" evidence="1">
    <location>
        <begin position="164"/>
        <end position="186"/>
    </location>
</feature>
<name>A0A9P5U8B3_9AGAR</name>
<dbReference type="EMBL" id="JADNRY010000057">
    <property type="protein sequence ID" value="KAF9068778.1"/>
    <property type="molecule type" value="Genomic_DNA"/>
</dbReference>
<proteinExistence type="predicted"/>
<evidence type="ECO:0000313" key="2">
    <source>
        <dbReference type="EMBL" id="KAF9068778.1"/>
    </source>
</evidence>
<dbReference type="OrthoDB" id="3127956at2759"/>
<sequence length="598" mass="65923">MPSSMLFLPLQTSLSSNQSVDQQEPSHTETPLTGTHKVWKYLIKIGIFGLGMASTLAGYKNNSIPVTVCGVAAMLGSLMSFLITQLLRTRAPGALNDHLRELEGQMAQTQVNAATLSSTSESLRPGDYPSLRHHTPAPDLCPPQSNMNDCNVIDHDFGDVPPRCSRSYLPIPPTPPSEPSSEERPLQVDLDLQGRSLEMQKADSRVEGSVIQRGAQELRPPLSLRPLPTPPEYYPQRDVGYPSHCDHHHVDVPHCNPPAYSARVQLPKYTPSVSSPQSGTRSENPRCFRPLPTPPDYCPQGDENCSNTCDRHHVDVPYCNPPAYSAHIHLHKHPLSPSSPITVQSGTKSLALRGSLSPSPFLRPLPIPPVYSSSQSNVAHPSTYNHHVPHHNTPATLHLVPIPLPECKSLTITMVQSGNESLELRDPLSPSSPLLHPLAMPPDYCPQINASYPSTYDSYPEDVPCHDPPAHPFPTPPDYCPQRSISYPSTYDSYPENVPHHNPPAYSSQVQLPERTRSPLPPISILVECQSLQPVEASPSIESSNFDWSNEDTGIASKCTWEKIRLRGQGKTIIKGIREKIRRGTTKHRKTSTILQIL</sequence>
<protein>
    <submittedName>
        <fullName evidence="2">Uncharacterized protein</fullName>
    </submittedName>
</protein>
<dbReference type="Proteomes" id="UP000772434">
    <property type="component" value="Unassembled WGS sequence"/>
</dbReference>